<evidence type="ECO:0000256" key="6">
    <source>
        <dbReference type="ARBA" id="ARBA00023004"/>
    </source>
</evidence>
<dbReference type="EMBL" id="BDJK01000006">
    <property type="protein sequence ID" value="GAV21807.1"/>
    <property type="molecule type" value="Genomic_DNA"/>
</dbReference>
<dbReference type="InterPro" id="IPR006094">
    <property type="entry name" value="Oxid_FAD_bind_N"/>
</dbReference>
<evidence type="ECO:0000256" key="7">
    <source>
        <dbReference type="ARBA" id="ARBA00023014"/>
    </source>
</evidence>
<keyword evidence="5" id="KW-0560">Oxidoreductase</keyword>
<dbReference type="PANTHER" id="PTHR43255">
    <property type="entry name" value="IRON-SULFUR-BINDING OXIDOREDUCTASE FADF-RELATED-RELATED"/>
    <property type="match status" value="1"/>
</dbReference>
<dbReference type="PANTHER" id="PTHR43255:SF1">
    <property type="entry name" value="IRON-SULFUR-BINDING OXIDOREDUCTASE FADF-RELATED"/>
    <property type="match status" value="1"/>
</dbReference>
<dbReference type="GO" id="GO:0046872">
    <property type="term" value="F:metal ion binding"/>
    <property type="evidence" value="ECO:0007669"/>
    <property type="project" value="UniProtKB-KW"/>
</dbReference>
<dbReference type="Proteomes" id="UP000187485">
    <property type="component" value="Unassembled WGS sequence"/>
</dbReference>
<dbReference type="GO" id="GO:0051539">
    <property type="term" value="F:4 iron, 4 sulfur cluster binding"/>
    <property type="evidence" value="ECO:0007669"/>
    <property type="project" value="UniProtKB-KW"/>
</dbReference>
<gene>
    <name evidence="9" type="ORF">cpu_03170</name>
</gene>
<dbReference type="SUPFAM" id="SSF56176">
    <property type="entry name" value="FAD-binding/transporter-associated domain-like"/>
    <property type="match status" value="1"/>
</dbReference>
<dbReference type="InterPro" id="IPR016164">
    <property type="entry name" value="FAD-linked_Oxase-like_C"/>
</dbReference>
<evidence type="ECO:0000256" key="3">
    <source>
        <dbReference type="ARBA" id="ARBA00022723"/>
    </source>
</evidence>
<dbReference type="GO" id="GO:0016491">
    <property type="term" value="F:oxidoreductase activity"/>
    <property type="evidence" value="ECO:0007669"/>
    <property type="project" value="UniProtKB-KW"/>
</dbReference>
<dbReference type="Pfam" id="PF02754">
    <property type="entry name" value="CCG"/>
    <property type="match status" value="2"/>
</dbReference>
<dbReference type="InterPro" id="IPR016166">
    <property type="entry name" value="FAD-bd_PCMH"/>
</dbReference>
<reference evidence="10" key="1">
    <citation type="submission" date="2016-12" db="EMBL/GenBank/DDBJ databases">
        <title>Draft Genome Sequences od Carboxydothermus pertinax and islandicus, Hydrogenogenic Carboxydotrophic Bacteria.</title>
        <authorList>
            <person name="Fukuyama Y."/>
            <person name="Ohmae K."/>
            <person name="Yoneda Y."/>
            <person name="Yoshida T."/>
            <person name="Sako Y."/>
        </authorList>
    </citation>
    <scope>NUCLEOTIDE SEQUENCE [LARGE SCALE GENOMIC DNA]</scope>
    <source>
        <strain evidence="10">Ug1</strain>
    </source>
</reference>
<dbReference type="GO" id="GO:0071949">
    <property type="term" value="F:FAD binding"/>
    <property type="evidence" value="ECO:0007669"/>
    <property type="project" value="InterPro"/>
</dbReference>
<accession>A0A1L8CSE0</accession>
<dbReference type="InterPro" id="IPR036318">
    <property type="entry name" value="FAD-bd_PCMH-like_sf"/>
</dbReference>
<evidence type="ECO:0000256" key="5">
    <source>
        <dbReference type="ARBA" id="ARBA00023002"/>
    </source>
</evidence>
<organism evidence="9 10">
    <name type="scientific">Carboxydothermus pertinax</name>
    <dbReference type="NCBI Taxonomy" id="870242"/>
    <lineage>
        <taxon>Bacteria</taxon>
        <taxon>Bacillati</taxon>
        <taxon>Bacillota</taxon>
        <taxon>Clostridia</taxon>
        <taxon>Thermoanaerobacterales</taxon>
        <taxon>Thermoanaerobacteraceae</taxon>
        <taxon>Carboxydothermus</taxon>
    </lineage>
</organism>
<dbReference type="STRING" id="870242.cpu_03170"/>
<dbReference type="RefSeq" id="WP_075858258.1">
    <property type="nucleotide sequence ID" value="NZ_BDJK01000006.1"/>
</dbReference>
<sequence length="1015" mass="112760">MVAEKRSFSQFEQAELQRKFGSRVNFNYNEIILYDHDVGALPSLIKPLVGNTTPAGIVQPENEEELIWLFQWARNKKIPLTPRASASSGYGGVLPVLGGLVIDLSRFNKIITHDEKAQTVTVQGGVVWKDLEYYLSFYGLAPRLVPTSAPASTVGGWVAQEGSGIGSYKYGWFKENVVSVRVVLANGDIRNFSGKDLDIIFGTMGTLGIITEVTLKVKPLKDTIVVAANFKSAKDLQSFINDLGKSGLDIWHVGFINPTAAELKNQLPPKVHHGHEEKGPALPKGFITLVAFEDSSIGQKVENLASKNGGQILPAEIAQHEWEQRYNPMKVKRIGPSLVPAEVVIPKSQLSEVFEEFERLISLPLVIEGTVVADKEIVLLGFIPHDERKFSFNFAYSLSLTVLKTAKKFGGRSYAAGLYLANEAPSVYGTRLQKIKELKAQVDPDGLFNPLKLEGKGIINTVMSLANTFEGIARWFGNKAKPDFGEKFAAKNGIPGNVAWYAYACAQCGYCRNVCTLYDGRGWESASPRGKWSFIRKVMEGKAKFDQKMVDTFLLCTTCEKCDFICQLDLPIEPSWGVLRGDLIMEKGHMTFPAFEMMAASLQKDINIWAGFREDRDKWVPEDLKGKIKDKAEIAYFAGCTASYVENDIAIASARLLDAAGIEFTYLGKDEACCGIPMLVSGRWDVFQEIVKHNITEAKKRGVKTVVTSCPACWLSWHDLYPEWAKKLGLDYDIEAKHYSQVLEEKIKSGELKFTHEVKARVTFHDSCHIGRAGGVYEPPRELIKAVPGVEFVEMEHNRENALCCGSVLTRIGESHPTSDKLGGKRVNEAVAVNADMLLALCPCCQFQLRVAANKNNIDMPVVDLASFAAKGLGIELPNPTPYALELWAVFEKMIALMTPEGFAGVMKALFPQMFKAMPGYMIGMMKVMRAIPGGLSLMKPMMPKMMPMLMPMVMPKVMPDMLREVEKRIPMPDYMKQQMPNLMPAVMDRLMPKMLPDVAKLVTDDMISYIKTSL</sequence>
<evidence type="ECO:0000256" key="2">
    <source>
        <dbReference type="ARBA" id="ARBA00022630"/>
    </source>
</evidence>
<dbReference type="SUPFAM" id="SSF55103">
    <property type="entry name" value="FAD-linked oxidases, C-terminal domain"/>
    <property type="match status" value="1"/>
</dbReference>
<evidence type="ECO:0000256" key="4">
    <source>
        <dbReference type="ARBA" id="ARBA00022827"/>
    </source>
</evidence>
<name>A0A1L8CSE0_9THEO</name>
<dbReference type="Pfam" id="PF01565">
    <property type="entry name" value="FAD_binding_4"/>
    <property type="match status" value="1"/>
</dbReference>
<comment type="caution">
    <text evidence="9">The sequence shown here is derived from an EMBL/GenBank/DDBJ whole genome shotgun (WGS) entry which is preliminary data.</text>
</comment>
<evidence type="ECO:0000259" key="8">
    <source>
        <dbReference type="PROSITE" id="PS51387"/>
    </source>
</evidence>
<keyword evidence="6" id="KW-0408">Iron</keyword>
<dbReference type="InterPro" id="IPR009051">
    <property type="entry name" value="Helical_ferredxn"/>
</dbReference>
<keyword evidence="7" id="KW-0411">Iron-sulfur</keyword>
<dbReference type="Pfam" id="PF13534">
    <property type="entry name" value="Fer4_17"/>
    <property type="match status" value="1"/>
</dbReference>
<keyword evidence="2" id="KW-0285">Flavoprotein</keyword>
<protein>
    <recommendedName>
        <fullName evidence="8">FAD-binding PCMH-type domain-containing protein</fullName>
    </recommendedName>
</protein>
<feature type="domain" description="FAD-binding PCMH-type" evidence="8">
    <location>
        <begin position="50"/>
        <end position="220"/>
    </location>
</feature>
<evidence type="ECO:0000313" key="9">
    <source>
        <dbReference type="EMBL" id="GAV21807.1"/>
    </source>
</evidence>
<dbReference type="InterPro" id="IPR051460">
    <property type="entry name" value="HdrC_iron-sulfur_subunit"/>
</dbReference>
<dbReference type="Gene3D" id="3.30.465.10">
    <property type="match status" value="1"/>
</dbReference>
<dbReference type="GO" id="GO:0005886">
    <property type="term" value="C:plasma membrane"/>
    <property type="evidence" value="ECO:0007669"/>
    <property type="project" value="TreeGrafter"/>
</dbReference>
<dbReference type="OrthoDB" id="5241828at2"/>
<dbReference type="Gene3D" id="1.10.1060.10">
    <property type="entry name" value="Alpha-helical ferredoxin"/>
    <property type="match status" value="1"/>
</dbReference>
<keyword evidence="10" id="KW-1185">Reference proteome</keyword>
<dbReference type="InterPro" id="IPR016169">
    <property type="entry name" value="FAD-bd_PCMH_sub2"/>
</dbReference>
<keyword evidence="4" id="KW-0274">FAD</keyword>
<dbReference type="InterPro" id="IPR004017">
    <property type="entry name" value="Cys_rich_dom"/>
</dbReference>
<keyword evidence="1" id="KW-0004">4Fe-4S</keyword>
<dbReference type="AlphaFoldDB" id="A0A1L8CSE0"/>
<dbReference type="PROSITE" id="PS51387">
    <property type="entry name" value="FAD_PCMH"/>
    <property type="match status" value="1"/>
</dbReference>
<keyword evidence="3" id="KW-0479">Metal-binding</keyword>
<evidence type="ECO:0000256" key="1">
    <source>
        <dbReference type="ARBA" id="ARBA00022485"/>
    </source>
</evidence>
<dbReference type="SUPFAM" id="SSF46548">
    <property type="entry name" value="alpha-helical ferredoxin"/>
    <property type="match status" value="1"/>
</dbReference>
<evidence type="ECO:0000313" key="10">
    <source>
        <dbReference type="Proteomes" id="UP000187485"/>
    </source>
</evidence>
<proteinExistence type="predicted"/>